<dbReference type="InterPro" id="IPR001345">
    <property type="entry name" value="PG/BPGM_mutase_AS"/>
</dbReference>
<reference evidence="3" key="2">
    <citation type="submission" date="2022-03" db="EMBL/GenBank/DDBJ databases">
        <title>Draft title - Genomic analysis of global carrot germplasm unveils the trajectory of domestication and the origin of high carotenoid orange carrot.</title>
        <authorList>
            <person name="Iorizzo M."/>
            <person name="Ellison S."/>
            <person name="Senalik D."/>
            <person name="Macko-Podgorni A."/>
            <person name="Grzebelus D."/>
            <person name="Bostan H."/>
            <person name="Rolling W."/>
            <person name="Curaba J."/>
            <person name="Simon P."/>
        </authorList>
    </citation>
    <scope>NUCLEOTIDE SEQUENCE</scope>
    <source>
        <tissue evidence="3">Leaf</tissue>
    </source>
</reference>
<feature type="compositionally biased region" description="Basic and acidic residues" evidence="1">
    <location>
        <begin position="342"/>
        <end position="351"/>
    </location>
</feature>
<feature type="compositionally biased region" description="Basic and acidic residues" evidence="1">
    <location>
        <begin position="410"/>
        <end position="432"/>
    </location>
</feature>
<feature type="compositionally biased region" description="Acidic residues" evidence="1">
    <location>
        <begin position="433"/>
        <end position="445"/>
    </location>
</feature>
<dbReference type="KEGG" id="dcr:108224406"/>
<feature type="compositionally biased region" description="Basic and acidic residues" evidence="1">
    <location>
        <begin position="308"/>
        <end position="330"/>
    </location>
</feature>
<sequence>MTSHNEKCLPKRIILVRHGESQGNRDGTAYTVTPDYKIPLTALGLQQSKIAGEKIRRVISNDDRQVNWKVYFYVSPYERTRATLREIGRSFSRKSVIGGREEVRIREQDFGNFQESERMKAIKQTREKYGRFFYRFPEGESAADVFDRVSGFLESLWRDIDMNRLHHNPADDLNLIIVSHGLASRVFLMRWFKWTVQQFEYLINPGNAEFRVMQLGRGGDYSLAIYHSEEEMAEWGMSPEMIANQQFRARACRDTLNYKSSWYLNSFFEESSWRARVNIQQVINGPDKIVEKRPDDADSVNGANEEDLEKRPDEEVANRNEDNIENKPGEEVLENGPDEEPENRPDEKDLENKEDEEDLQNRPDEEVKNRPDENDEGNRADEEDLENKPGEEGLETERGEEPETVDLENNEDKQVLEKEPDEKVAELVNRPDEEFENGPEENFEELENRTDRELQNNIEA</sequence>
<feature type="compositionally biased region" description="Basic and acidic residues" evidence="1">
    <location>
        <begin position="359"/>
        <end position="401"/>
    </location>
</feature>
<gene>
    <name evidence="2" type="ORF">DCAR_022249</name>
    <name evidence="3" type="ORF">DCAR_0623938</name>
</gene>
<evidence type="ECO:0000256" key="1">
    <source>
        <dbReference type="SAM" id="MobiDB-lite"/>
    </source>
</evidence>
<dbReference type="SUPFAM" id="SSF53254">
    <property type="entry name" value="Phosphoglycerate mutase-like"/>
    <property type="match status" value="1"/>
</dbReference>
<dbReference type="AlphaFoldDB" id="A0A164VIC9"/>
<dbReference type="GO" id="GO:0003824">
    <property type="term" value="F:catalytic activity"/>
    <property type="evidence" value="ECO:0007669"/>
    <property type="project" value="InterPro"/>
</dbReference>
<dbReference type="InterPro" id="IPR013078">
    <property type="entry name" value="His_Pase_superF_clade-1"/>
</dbReference>
<dbReference type="InterPro" id="IPR052765">
    <property type="entry name" value="PGM-Related"/>
</dbReference>
<dbReference type="CDD" id="cd07067">
    <property type="entry name" value="HP_PGM_like"/>
    <property type="match status" value="1"/>
</dbReference>
<dbReference type="SMART" id="SM00855">
    <property type="entry name" value="PGAM"/>
    <property type="match status" value="1"/>
</dbReference>
<keyword evidence="4" id="KW-1185">Reference proteome</keyword>
<evidence type="ECO:0000313" key="3">
    <source>
        <dbReference type="EMBL" id="WOH04529.1"/>
    </source>
</evidence>
<feature type="compositionally biased region" description="Acidic residues" evidence="1">
    <location>
        <begin position="331"/>
        <end position="341"/>
    </location>
</feature>
<dbReference type="InterPro" id="IPR029033">
    <property type="entry name" value="His_PPase_superfam"/>
</dbReference>
<evidence type="ECO:0000313" key="2">
    <source>
        <dbReference type="EMBL" id="KZM90386.1"/>
    </source>
</evidence>
<dbReference type="Gene3D" id="3.40.50.1240">
    <property type="entry name" value="Phosphoglycerate mutase-like"/>
    <property type="match status" value="1"/>
</dbReference>
<accession>A0A164VIC9</accession>
<dbReference type="Proteomes" id="UP000077755">
    <property type="component" value="Chromosome 6"/>
</dbReference>
<dbReference type="OrthoDB" id="10261749at2759"/>
<evidence type="ECO:0000313" key="4">
    <source>
        <dbReference type="Proteomes" id="UP000077755"/>
    </source>
</evidence>
<dbReference type="PROSITE" id="PS00175">
    <property type="entry name" value="PG_MUTASE"/>
    <property type="match status" value="1"/>
</dbReference>
<reference evidence="2" key="1">
    <citation type="journal article" date="2016" name="Nat. Genet.">
        <title>A high-quality carrot genome assembly provides new insights into carotenoid accumulation and asterid genome evolution.</title>
        <authorList>
            <person name="Iorizzo M."/>
            <person name="Ellison S."/>
            <person name="Senalik D."/>
            <person name="Zeng P."/>
            <person name="Satapoomin P."/>
            <person name="Huang J."/>
            <person name="Bowman M."/>
            <person name="Iovene M."/>
            <person name="Sanseverino W."/>
            <person name="Cavagnaro P."/>
            <person name="Yildiz M."/>
            <person name="Macko-Podgorni A."/>
            <person name="Moranska E."/>
            <person name="Grzebelus E."/>
            <person name="Grzebelus D."/>
            <person name="Ashrafi H."/>
            <person name="Zheng Z."/>
            <person name="Cheng S."/>
            <person name="Spooner D."/>
            <person name="Van Deynze A."/>
            <person name="Simon P."/>
        </authorList>
    </citation>
    <scope>NUCLEOTIDE SEQUENCE [LARGE SCALE GENOMIC DNA]</scope>
    <source>
        <tissue evidence="2">Leaf</tissue>
    </source>
</reference>
<name>A0A164VIC9_DAUCS</name>
<organism evidence="2">
    <name type="scientific">Daucus carota subsp. sativus</name>
    <name type="common">Carrot</name>
    <dbReference type="NCBI Taxonomy" id="79200"/>
    <lineage>
        <taxon>Eukaryota</taxon>
        <taxon>Viridiplantae</taxon>
        <taxon>Streptophyta</taxon>
        <taxon>Embryophyta</taxon>
        <taxon>Tracheophyta</taxon>
        <taxon>Spermatophyta</taxon>
        <taxon>Magnoliopsida</taxon>
        <taxon>eudicotyledons</taxon>
        <taxon>Gunneridae</taxon>
        <taxon>Pentapetalae</taxon>
        <taxon>asterids</taxon>
        <taxon>campanulids</taxon>
        <taxon>Apiales</taxon>
        <taxon>Apiaceae</taxon>
        <taxon>Apioideae</taxon>
        <taxon>Scandiceae</taxon>
        <taxon>Daucinae</taxon>
        <taxon>Daucus</taxon>
        <taxon>Daucus sect. Daucus</taxon>
    </lineage>
</organism>
<protein>
    <submittedName>
        <fullName evidence="2">Uncharacterized protein</fullName>
    </submittedName>
</protein>
<proteinExistence type="predicted"/>
<dbReference type="Pfam" id="PF00300">
    <property type="entry name" value="His_Phos_1"/>
    <property type="match status" value="1"/>
</dbReference>
<dbReference type="EMBL" id="LNRQ01000006">
    <property type="protein sequence ID" value="KZM90386.1"/>
    <property type="molecule type" value="Genomic_DNA"/>
</dbReference>
<feature type="region of interest" description="Disordered" evidence="1">
    <location>
        <begin position="288"/>
        <end position="460"/>
    </location>
</feature>
<dbReference type="PANTHER" id="PTHR46192">
    <property type="entry name" value="BROAD-RANGE ACID PHOSPHATASE DET1"/>
    <property type="match status" value="1"/>
</dbReference>
<dbReference type="Gramene" id="KZM90386">
    <property type="protein sequence ID" value="KZM90386"/>
    <property type="gene ID" value="DCAR_022249"/>
</dbReference>
<dbReference type="EMBL" id="CP093348">
    <property type="protein sequence ID" value="WOH04529.1"/>
    <property type="molecule type" value="Genomic_DNA"/>
</dbReference>